<proteinExistence type="predicted"/>
<keyword evidence="3" id="KW-1185">Reference proteome</keyword>
<dbReference type="EMBL" id="SLTR01000914">
    <property type="protein sequence ID" value="TDA68871.1"/>
    <property type="molecule type" value="Genomic_DNA"/>
</dbReference>
<sequence>NDAPLWGGVMTTAGGLVFFGTPEGEFIALDDETGEKLWSFQTGSGIVGQPITWEQNGEQYVSVISGWGGAV</sequence>
<dbReference type="Proteomes" id="UP000294823">
    <property type="component" value="Unassembled WGS sequence"/>
</dbReference>
<evidence type="ECO:0000313" key="3">
    <source>
        <dbReference type="Proteomes" id="UP000294823"/>
    </source>
</evidence>
<gene>
    <name evidence="2" type="ORF">E0702_18930</name>
</gene>
<dbReference type="InterPro" id="IPR011047">
    <property type="entry name" value="Quinoprotein_ADH-like_sf"/>
</dbReference>
<dbReference type="SMART" id="SM00564">
    <property type="entry name" value="PQQ"/>
    <property type="match status" value="1"/>
</dbReference>
<organism evidence="2 3">
    <name type="scientific">Halomonas marinisediminis</name>
    <dbReference type="NCBI Taxonomy" id="2546095"/>
    <lineage>
        <taxon>Bacteria</taxon>
        <taxon>Pseudomonadati</taxon>
        <taxon>Pseudomonadota</taxon>
        <taxon>Gammaproteobacteria</taxon>
        <taxon>Oceanospirillales</taxon>
        <taxon>Halomonadaceae</taxon>
        <taxon>Halomonas</taxon>
    </lineage>
</organism>
<protein>
    <submittedName>
        <fullName evidence="2">PQQ-dependent dehydrogenase, methanol/ethanol family</fullName>
    </submittedName>
</protein>
<feature type="domain" description="Pyrrolo-quinoline quinone repeat" evidence="1">
    <location>
        <begin position="3"/>
        <end position="61"/>
    </location>
</feature>
<feature type="non-terminal residue" evidence="2">
    <location>
        <position position="1"/>
    </location>
</feature>
<dbReference type="InterPro" id="IPR018391">
    <property type="entry name" value="PQQ_b-propeller_rpt"/>
</dbReference>
<evidence type="ECO:0000313" key="2">
    <source>
        <dbReference type="EMBL" id="TDA68871.1"/>
    </source>
</evidence>
<name>A0ABY2D402_9GAMM</name>
<dbReference type="SUPFAM" id="SSF50998">
    <property type="entry name" value="Quinoprotein alcohol dehydrogenase-like"/>
    <property type="match status" value="1"/>
</dbReference>
<evidence type="ECO:0000259" key="1">
    <source>
        <dbReference type="Pfam" id="PF01011"/>
    </source>
</evidence>
<comment type="caution">
    <text evidence="2">The sequence shown here is derived from an EMBL/GenBank/DDBJ whole genome shotgun (WGS) entry which is preliminary data.</text>
</comment>
<dbReference type="Pfam" id="PF01011">
    <property type="entry name" value="PQQ"/>
    <property type="match status" value="1"/>
</dbReference>
<reference evidence="2 3" key="1">
    <citation type="submission" date="2019-03" db="EMBL/GenBank/DDBJ databases">
        <title>Halomonas marinisediminis sp. nov., a moderately halophilic bacterium isolated from the Bohai Gulf.</title>
        <authorList>
            <person name="Ji X."/>
        </authorList>
    </citation>
    <scope>NUCLEOTIDE SEQUENCE [LARGE SCALE GENOMIC DNA]</scope>
    <source>
        <strain evidence="2 3">204</strain>
    </source>
</reference>
<accession>A0ABY2D402</accession>
<dbReference type="Gene3D" id="2.140.10.10">
    <property type="entry name" value="Quinoprotein alcohol dehydrogenase-like superfamily"/>
    <property type="match status" value="1"/>
</dbReference>
<dbReference type="InterPro" id="IPR002372">
    <property type="entry name" value="PQQ_rpt_dom"/>
</dbReference>
<feature type="non-terminal residue" evidence="2">
    <location>
        <position position="71"/>
    </location>
</feature>